<protein>
    <submittedName>
        <fullName evidence="7">Retrovirus-related pol polyprotein from transposon TNT 1-94</fullName>
    </submittedName>
</protein>
<dbReference type="Gene3D" id="3.30.420.10">
    <property type="entry name" value="Ribonuclease H-like superfamily/Ribonuclease H"/>
    <property type="match status" value="1"/>
</dbReference>
<reference evidence="7" key="1">
    <citation type="journal article" date="2022" name="Int. J. Mol. Sci.">
        <title>Draft Genome of Tanacetum Coccineum: Genomic Comparison of Closely Related Tanacetum-Family Plants.</title>
        <authorList>
            <person name="Yamashiro T."/>
            <person name="Shiraishi A."/>
            <person name="Nakayama K."/>
            <person name="Satake H."/>
        </authorList>
    </citation>
    <scope>NUCLEOTIDE SEQUENCE</scope>
</reference>
<evidence type="ECO:0000256" key="2">
    <source>
        <dbReference type="ARBA" id="ARBA00022723"/>
    </source>
</evidence>
<keyword evidence="1" id="KW-0645">Protease</keyword>
<comment type="caution">
    <text evidence="7">The sequence shown here is derived from an EMBL/GenBank/DDBJ whole genome shotgun (WGS) entry which is preliminary data.</text>
</comment>
<feature type="region of interest" description="Disordered" evidence="5">
    <location>
        <begin position="1008"/>
        <end position="1032"/>
    </location>
</feature>
<reference evidence="7" key="2">
    <citation type="submission" date="2022-01" db="EMBL/GenBank/DDBJ databases">
        <authorList>
            <person name="Yamashiro T."/>
            <person name="Shiraishi A."/>
            <person name="Satake H."/>
            <person name="Nakayama K."/>
        </authorList>
    </citation>
    <scope>NUCLEOTIDE SEQUENCE</scope>
</reference>
<dbReference type="InterPro" id="IPR013103">
    <property type="entry name" value="RVT_2"/>
</dbReference>
<keyword evidence="4" id="KW-0175">Coiled coil</keyword>
<dbReference type="PANTHER" id="PTHR42648:SF18">
    <property type="entry name" value="RETROTRANSPOSON, UNCLASSIFIED-LIKE PROTEIN"/>
    <property type="match status" value="1"/>
</dbReference>
<dbReference type="Pfam" id="PF07727">
    <property type="entry name" value="RVT_2"/>
    <property type="match status" value="1"/>
</dbReference>
<feature type="domain" description="Integrase catalytic" evidence="6">
    <location>
        <begin position="704"/>
        <end position="900"/>
    </location>
</feature>
<dbReference type="Pfam" id="PF22936">
    <property type="entry name" value="Pol_BBD"/>
    <property type="match status" value="1"/>
</dbReference>
<dbReference type="InterPro" id="IPR001584">
    <property type="entry name" value="Integrase_cat-core"/>
</dbReference>
<keyword evidence="2" id="KW-0479">Metal-binding</keyword>
<dbReference type="Pfam" id="PF25597">
    <property type="entry name" value="SH3_retrovirus"/>
    <property type="match status" value="1"/>
</dbReference>
<dbReference type="InterPro" id="IPR039537">
    <property type="entry name" value="Retrotran_Ty1/copia-like"/>
</dbReference>
<dbReference type="InterPro" id="IPR012337">
    <property type="entry name" value="RNaseH-like_sf"/>
</dbReference>
<evidence type="ECO:0000256" key="1">
    <source>
        <dbReference type="ARBA" id="ARBA00022670"/>
    </source>
</evidence>
<feature type="region of interest" description="Disordered" evidence="5">
    <location>
        <begin position="597"/>
        <end position="617"/>
    </location>
</feature>
<feature type="compositionally biased region" description="Low complexity" evidence="5">
    <location>
        <begin position="1018"/>
        <end position="1032"/>
    </location>
</feature>
<dbReference type="InterPro" id="IPR054722">
    <property type="entry name" value="PolX-like_BBD"/>
</dbReference>
<name>A0ABQ5EW85_9ASTR</name>
<gene>
    <name evidence="7" type="ORF">Tco_0989969</name>
</gene>
<dbReference type="InterPro" id="IPR036397">
    <property type="entry name" value="RNaseH_sf"/>
</dbReference>
<dbReference type="Proteomes" id="UP001151760">
    <property type="component" value="Unassembled WGS sequence"/>
</dbReference>
<dbReference type="EMBL" id="BQNB010016714">
    <property type="protein sequence ID" value="GJT54915.1"/>
    <property type="molecule type" value="Genomic_DNA"/>
</dbReference>
<accession>A0ABQ5EW85</accession>
<keyword evidence="8" id="KW-1185">Reference proteome</keyword>
<dbReference type="PROSITE" id="PS50994">
    <property type="entry name" value="INTEGRASE"/>
    <property type="match status" value="1"/>
</dbReference>
<proteinExistence type="predicted"/>
<sequence>MFIEQSHDEVYCCLKGGSGNSERKRLAISMVVEGLVELRIGEETLLYGTEGPYILGPRMLVSILTLSPEDRESILFMIEAASVLIDSDILYVVTSHDHYQDAVYEHHEEHLRNDDYAKDYAREQLSHKDERRSSQKAATASRPIKALTVYPPNTPATLVPRVLPTKSQVKINIFALIQLFSDFEKTCNKRITPTGLTEGERGFEQTKACYLTEVIPFFKTLKEHFEGIQKALTKEIKEMKDIFEELEAEVDQNGVDRKHDEIERKNLLIANDNLIADCLSKEVFYVATNSELNVSSFTEMHDAHTSLKARCLELEVELSNLRDKIQKDNHNELVKRFSNLEVNHLNLQLKYQNLKESFGNNTSPPARDVPDFDSVFVIEKMKASIQGKDNAIKKLRMQISQLKETRSEADRTLDFRTLDFQITQLTEKINVLQEQNELFRAENGKIKQHYKELYDSIKITRAKHLEQTTAILTENESLKVQIQNKLSCVNKDHVKLKVLALGKYAIDVEPIPHLNRNNSSLASACRYTKHSQELLEYVIGTCLKALNTRDNKHASTSLPKKKQVTFEEQCAMSKSNTHKPVEQLNCQKTNVSVPPSTGVNSCTNASRSQPRSNTKKNKILPAKSVNMKKVEEHPRKIKSSLKTTNRVDSSISFKHTIINSNSHSVCQTCNKCLISANHDMCVVTYLHSLNASPSVKNVVHKVKQVWKPKQVKQVVQIVLWYLDSGCSKHMTGDRSRLRNFMKKFIGMVRFGNDHFGAIMGYGDYVIGESLISKVYYVEGLGHNLFSVRQFYDSDLEVAFRKHSCYVRDTDGVELIKDLTDYYERVGVFHQKTIPRTPHQNDVDKRQNRTLVEAARTMLIFSKALMFLWAEVVATACYTQNRSLIHTRHCKTPYELVHNKKPDLTFFRVFGALCYPINDSEDLGKLQLTADIGIFIGYAPSRKGYRIYNKRTRWLVPNLVPAAPYVPPANKELEILFQPMFNECMEPPCVERSVSPAPAVQVLVNSAGTPSSTTIDQDAPSPGHSPSSSALQSPSLHQGIAAESAPMKDNHFALVVNNPFINVFALEPSSEASSFWDLISTRKQLATDDLWCLYNFVLSKVKPKNFKSAIIEYCWFQAMQDEIHEFDRLQVWELVPQPDYVMIIALKWIYKVKLDEYGDVLKNKARLVAKGYRQEEGIDFEE</sequence>
<dbReference type="PANTHER" id="PTHR42648">
    <property type="entry name" value="TRANSPOSASE, PUTATIVE-RELATED"/>
    <property type="match status" value="1"/>
</dbReference>
<evidence type="ECO:0000256" key="3">
    <source>
        <dbReference type="ARBA" id="ARBA00022801"/>
    </source>
</evidence>
<dbReference type="SUPFAM" id="SSF53098">
    <property type="entry name" value="Ribonuclease H-like"/>
    <property type="match status" value="1"/>
</dbReference>
<evidence type="ECO:0000313" key="7">
    <source>
        <dbReference type="EMBL" id="GJT54915.1"/>
    </source>
</evidence>
<dbReference type="InterPro" id="IPR057670">
    <property type="entry name" value="SH3_retrovirus"/>
</dbReference>
<feature type="compositionally biased region" description="Polar residues" evidence="5">
    <location>
        <begin position="597"/>
        <end position="612"/>
    </location>
</feature>
<evidence type="ECO:0000256" key="4">
    <source>
        <dbReference type="SAM" id="Coils"/>
    </source>
</evidence>
<evidence type="ECO:0000313" key="8">
    <source>
        <dbReference type="Proteomes" id="UP001151760"/>
    </source>
</evidence>
<evidence type="ECO:0000259" key="6">
    <source>
        <dbReference type="PROSITE" id="PS50994"/>
    </source>
</evidence>
<keyword evidence="3" id="KW-0378">Hydrolase</keyword>
<evidence type="ECO:0000256" key="5">
    <source>
        <dbReference type="SAM" id="MobiDB-lite"/>
    </source>
</evidence>
<organism evidence="7 8">
    <name type="scientific">Tanacetum coccineum</name>
    <dbReference type="NCBI Taxonomy" id="301880"/>
    <lineage>
        <taxon>Eukaryota</taxon>
        <taxon>Viridiplantae</taxon>
        <taxon>Streptophyta</taxon>
        <taxon>Embryophyta</taxon>
        <taxon>Tracheophyta</taxon>
        <taxon>Spermatophyta</taxon>
        <taxon>Magnoliopsida</taxon>
        <taxon>eudicotyledons</taxon>
        <taxon>Gunneridae</taxon>
        <taxon>Pentapetalae</taxon>
        <taxon>asterids</taxon>
        <taxon>campanulids</taxon>
        <taxon>Asterales</taxon>
        <taxon>Asteraceae</taxon>
        <taxon>Asteroideae</taxon>
        <taxon>Anthemideae</taxon>
        <taxon>Anthemidinae</taxon>
        <taxon>Tanacetum</taxon>
    </lineage>
</organism>
<feature type="coiled-coil region" evidence="4">
    <location>
        <begin position="304"/>
        <end position="442"/>
    </location>
</feature>